<feature type="domain" description="Tyrosine-protein kinase ephrin type A/B receptor-like" evidence="1">
    <location>
        <begin position="106"/>
        <end position="145"/>
    </location>
</feature>
<dbReference type="SMART" id="SM01411">
    <property type="entry name" value="Ephrin_rec_like"/>
    <property type="match status" value="1"/>
</dbReference>
<evidence type="ECO:0000259" key="1">
    <source>
        <dbReference type="Pfam" id="PF07699"/>
    </source>
</evidence>
<dbReference type="VEuPathDB" id="VectorBase:BGLB024741"/>
<organism evidence="2 3">
    <name type="scientific">Biomphalaria glabrata</name>
    <name type="common">Bloodfluke planorb</name>
    <name type="synonym">Freshwater snail</name>
    <dbReference type="NCBI Taxonomy" id="6526"/>
    <lineage>
        <taxon>Eukaryota</taxon>
        <taxon>Metazoa</taxon>
        <taxon>Spiralia</taxon>
        <taxon>Lophotrochozoa</taxon>
        <taxon>Mollusca</taxon>
        <taxon>Gastropoda</taxon>
        <taxon>Heterobranchia</taxon>
        <taxon>Euthyneura</taxon>
        <taxon>Panpulmonata</taxon>
        <taxon>Hygrophila</taxon>
        <taxon>Lymnaeoidea</taxon>
        <taxon>Planorbidae</taxon>
        <taxon>Biomphalaria</taxon>
    </lineage>
</organism>
<proteinExistence type="predicted"/>
<dbReference type="KEGG" id="bgt:106059865"/>
<dbReference type="AlphaFoldDB" id="A0A2C9KXQ5"/>
<protein>
    <recommendedName>
        <fullName evidence="1">Tyrosine-protein kinase ephrin type A/B receptor-like domain-containing protein</fullName>
    </recommendedName>
</protein>
<evidence type="ECO:0000313" key="3">
    <source>
        <dbReference type="Proteomes" id="UP000076420"/>
    </source>
</evidence>
<dbReference type="Gene3D" id="2.10.50.10">
    <property type="entry name" value="Tumor Necrosis Factor Receptor, subunit A, domain 2"/>
    <property type="match status" value="1"/>
</dbReference>
<gene>
    <name evidence="2" type="primary">106059865</name>
</gene>
<dbReference type="EnsemblMetazoa" id="BGLB024741-RA">
    <property type="protein sequence ID" value="BGLB024741-PA"/>
    <property type="gene ID" value="BGLB024741"/>
</dbReference>
<dbReference type="Pfam" id="PF07699">
    <property type="entry name" value="Ephrin_rec_like"/>
    <property type="match status" value="1"/>
</dbReference>
<name>A0A2C9KXQ5_BIOGL</name>
<accession>A0A2C9KXQ5</accession>
<evidence type="ECO:0000313" key="2">
    <source>
        <dbReference type="EnsemblMetazoa" id="BGLB024741-PA"/>
    </source>
</evidence>
<dbReference type="VEuPathDB" id="VectorBase:BGLAX_038142"/>
<dbReference type="Proteomes" id="UP000076420">
    <property type="component" value="Unassembled WGS sequence"/>
</dbReference>
<dbReference type="InterPro" id="IPR011641">
    <property type="entry name" value="Tyr-kin_ephrin_A/B_rcpt-like"/>
</dbReference>
<reference evidence="2" key="1">
    <citation type="submission" date="2020-05" db="UniProtKB">
        <authorList>
            <consortium name="EnsemblMetazoa"/>
        </authorList>
    </citation>
    <scope>IDENTIFICATION</scope>
    <source>
        <strain evidence="2">BB02</strain>
    </source>
</reference>
<sequence>MKIYLMTTFIIFLNKELSKVQVVAVIVCTFEINYYAWSSEEPIFLETKGECEQSCWNADWCKGYEFAVSYCILMREIKNGTRRERSSAYLKYCADVCATGKEYKNNICSECNIGFYKDRNANSNCTKCPDHKITLGQGSSSITNCSI</sequence>